<dbReference type="GO" id="GO:0004568">
    <property type="term" value="F:chitinase activity"/>
    <property type="evidence" value="ECO:0007669"/>
    <property type="project" value="TreeGrafter"/>
</dbReference>
<dbReference type="Pfam" id="PF00187">
    <property type="entry name" value="Chitin_bind_1"/>
    <property type="match status" value="1"/>
</dbReference>
<dbReference type="InterPro" id="IPR036861">
    <property type="entry name" value="Endochitinase-like_sf"/>
</dbReference>
<gene>
    <name evidence="7" type="ORF">Sangu_2985800</name>
</gene>
<name>A0AAW2IHS4_9LAMI</name>
<dbReference type="EMBL" id="JACGWK010001877">
    <property type="protein sequence ID" value="KAL0281847.1"/>
    <property type="molecule type" value="Genomic_DNA"/>
</dbReference>
<feature type="disulfide bond" evidence="4">
    <location>
        <begin position="39"/>
        <end position="53"/>
    </location>
</feature>
<keyword evidence="5" id="KW-0732">Signal</keyword>
<dbReference type="GO" id="GO:0006952">
    <property type="term" value="P:defense response"/>
    <property type="evidence" value="ECO:0007669"/>
    <property type="project" value="UniProtKB-KW"/>
</dbReference>
<keyword evidence="3 4" id="KW-1015">Disulfide bond</keyword>
<dbReference type="PROSITE" id="PS50941">
    <property type="entry name" value="CHIT_BIND_I_2"/>
    <property type="match status" value="1"/>
</dbReference>
<evidence type="ECO:0000259" key="6">
    <source>
        <dbReference type="PROSITE" id="PS50941"/>
    </source>
</evidence>
<dbReference type="SMART" id="SM00270">
    <property type="entry name" value="ChtBD1"/>
    <property type="match status" value="1"/>
</dbReference>
<evidence type="ECO:0000256" key="1">
    <source>
        <dbReference type="ARBA" id="ARBA00022669"/>
    </source>
</evidence>
<dbReference type="PROSITE" id="PS00026">
    <property type="entry name" value="CHIT_BIND_I_1"/>
    <property type="match status" value="1"/>
</dbReference>
<evidence type="ECO:0000313" key="7">
    <source>
        <dbReference type="EMBL" id="KAL0281847.1"/>
    </source>
</evidence>
<feature type="signal peptide" evidence="5">
    <location>
        <begin position="1"/>
        <end position="29"/>
    </location>
</feature>
<accession>A0AAW2IHS4</accession>
<keyword evidence="2" id="KW-0611">Plant defense</keyword>
<organism evidence="7">
    <name type="scientific">Sesamum angustifolium</name>
    <dbReference type="NCBI Taxonomy" id="2727405"/>
    <lineage>
        <taxon>Eukaryota</taxon>
        <taxon>Viridiplantae</taxon>
        <taxon>Streptophyta</taxon>
        <taxon>Embryophyta</taxon>
        <taxon>Tracheophyta</taxon>
        <taxon>Spermatophyta</taxon>
        <taxon>Magnoliopsida</taxon>
        <taxon>eudicotyledons</taxon>
        <taxon>Gunneridae</taxon>
        <taxon>Pentapetalae</taxon>
        <taxon>asterids</taxon>
        <taxon>lamiids</taxon>
        <taxon>Lamiales</taxon>
        <taxon>Pedaliaceae</taxon>
        <taxon>Sesamum</taxon>
    </lineage>
</organism>
<feature type="domain" description="Chitin-binding type-1" evidence="6">
    <location>
        <begin position="29"/>
        <end position="64"/>
    </location>
</feature>
<protein>
    <submittedName>
        <fullName evidence="7">Endochitinase EP3</fullName>
    </submittedName>
</protein>
<dbReference type="SUPFAM" id="SSF57016">
    <property type="entry name" value="Plant lectins/antimicrobial peptides"/>
    <property type="match status" value="1"/>
</dbReference>
<reference evidence="7" key="1">
    <citation type="submission" date="2020-06" db="EMBL/GenBank/DDBJ databases">
        <authorList>
            <person name="Li T."/>
            <person name="Hu X."/>
            <person name="Zhang T."/>
            <person name="Song X."/>
            <person name="Zhang H."/>
            <person name="Dai N."/>
            <person name="Sheng W."/>
            <person name="Hou X."/>
            <person name="Wei L."/>
        </authorList>
    </citation>
    <scope>NUCLEOTIDE SEQUENCE</scope>
    <source>
        <strain evidence="7">G01</strain>
        <tissue evidence="7">Leaf</tissue>
    </source>
</reference>
<keyword evidence="1 4" id="KW-0147">Chitin-binding</keyword>
<dbReference type="PANTHER" id="PTHR22595">
    <property type="entry name" value="CHITINASE-RELATED"/>
    <property type="match status" value="1"/>
</dbReference>
<dbReference type="GO" id="GO:0008061">
    <property type="term" value="F:chitin binding"/>
    <property type="evidence" value="ECO:0007669"/>
    <property type="project" value="UniProtKB-UniRule"/>
</dbReference>
<dbReference type="AlphaFoldDB" id="A0AAW2IHS4"/>
<dbReference type="PRINTS" id="PR00451">
    <property type="entry name" value="CHITINBINDNG"/>
</dbReference>
<dbReference type="Gene3D" id="3.30.60.10">
    <property type="entry name" value="Endochitinase-like"/>
    <property type="match status" value="1"/>
</dbReference>
<reference evidence="7" key="2">
    <citation type="journal article" date="2024" name="Plant">
        <title>Genomic evolution and insights into agronomic trait innovations of Sesamum species.</title>
        <authorList>
            <person name="Miao H."/>
            <person name="Wang L."/>
            <person name="Qu L."/>
            <person name="Liu H."/>
            <person name="Sun Y."/>
            <person name="Le M."/>
            <person name="Wang Q."/>
            <person name="Wei S."/>
            <person name="Zheng Y."/>
            <person name="Lin W."/>
            <person name="Duan Y."/>
            <person name="Cao H."/>
            <person name="Xiong S."/>
            <person name="Wang X."/>
            <person name="Wei L."/>
            <person name="Li C."/>
            <person name="Ma Q."/>
            <person name="Ju M."/>
            <person name="Zhao R."/>
            <person name="Li G."/>
            <person name="Mu C."/>
            <person name="Tian Q."/>
            <person name="Mei H."/>
            <person name="Zhang T."/>
            <person name="Gao T."/>
            <person name="Zhang H."/>
        </authorList>
    </citation>
    <scope>NUCLEOTIDE SEQUENCE</scope>
    <source>
        <strain evidence="7">G01</strain>
    </source>
</reference>
<comment type="caution">
    <text evidence="4">Lacks conserved residue(s) required for the propagation of feature annotation.</text>
</comment>
<feature type="chain" id="PRO_5043498032" evidence="5">
    <location>
        <begin position="30"/>
        <end position="139"/>
    </location>
</feature>
<dbReference type="PANTHER" id="PTHR22595:SF193">
    <property type="entry name" value="ENDOCHITINASE EP3"/>
    <property type="match status" value="1"/>
</dbReference>
<dbReference type="CDD" id="cd00035">
    <property type="entry name" value="ChtBD1"/>
    <property type="match status" value="1"/>
</dbReference>
<feature type="disulfide bond" evidence="4">
    <location>
        <begin position="34"/>
        <end position="46"/>
    </location>
</feature>
<evidence type="ECO:0000256" key="3">
    <source>
        <dbReference type="ARBA" id="ARBA00023157"/>
    </source>
</evidence>
<evidence type="ECO:0000256" key="5">
    <source>
        <dbReference type="SAM" id="SignalP"/>
    </source>
</evidence>
<dbReference type="FunFam" id="3.30.60.10:FF:000003">
    <property type="entry name" value="Class IV chitinase"/>
    <property type="match status" value="1"/>
</dbReference>
<evidence type="ECO:0000256" key="2">
    <source>
        <dbReference type="ARBA" id="ARBA00022821"/>
    </source>
</evidence>
<comment type="caution">
    <text evidence="7">The sequence shown here is derived from an EMBL/GenBank/DDBJ whole genome shotgun (WGS) entry which is preliminary data.</text>
</comment>
<dbReference type="InterPro" id="IPR018371">
    <property type="entry name" value="Chitin-binding_1_CS"/>
</dbReference>
<proteinExistence type="predicted"/>
<evidence type="ECO:0000256" key="4">
    <source>
        <dbReference type="PROSITE-ProRule" id="PRU00261"/>
    </source>
</evidence>
<sequence>MSVFSTRKYLPAIYTLLALLLASGKWVSGQNCGCASNLCCSQYGYCGTSDAYCGNGCQAGPCYAPQGGNGVRVSDIVSDAFFYGLQIRPRQAAPEGDSIHGLLLSKPLTHTRSLGLPVLWTILSVRLLHSLHMLRMRLD</sequence>
<dbReference type="InterPro" id="IPR001002">
    <property type="entry name" value="Chitin-bd_1"/>
</dbReference>